<evidence type="ECO:0000256" key="2">
    <source>
        <dbReference type="ARBA" id="ARBA00022630"/>
    </source>
</evidence>
<dbReference type="HAMAP" id="MF_01984">
    <property type="entry name" value="ubiX_pad"/>
    <property type="match status" value="1"/>
</dbReference>
<sequence length="214" mass="23200">MSSKDQAAEQVFARRVTLAITGASGVQYGLRLLQCLVELDTQVLLMVSKAAQVVIATETDLKLPGAPDAMEAFLSEHFQARAGQVKVYGREQWMAPVASGSGAPSAMVVCPCSTGTLSAIACGASNNLIERAADVALKERRQLLLVPREAPYSEIHLEHMLKLTRMGAVVVPASPGFYQKPQSVEEMVDFIVARLLSQLGYEQNLLPRWGENML</sequence>
<dbReference type="FunFam" id="3.40.50.1950:FF:000001">
    <property type="entry name" value="Flavin prenyltransferase UbiX"/>
    <property type="match status" value="1"/>
</dbReference>
<keyword evidence="1 7" id="KW-0637">Prenyltransferase</keyword>
<dbReference type="NCBIfam" id="TIGR00421">
    <property type="entry name" value="ubiX_pad"/>
    <property type="match status" value="1"/>
</dbReference>
<comment type="catalytic activity">
    <reaction evidence="5 7">
        <text>dimethylallyl phosphate + FMNH2 = prenylated FMNH2 + phosphate</text>
        <dbReference type="Rhea" id="RHEA:37743"/>
        <dbReference type="ChEBI" id="CHEBI:43474"/>
        <dbReference type="ChEBI" id="CHEBI:57618"/>
        <dbReference type="ChEBI" id="CHEBI:87467"/>
        <dbReference type="ChEBI" id="CHEBI:88052"/>
        <dbReference type="EC" id="2.5.1.129"/>
    </reaction>
</comment>
<dbReference type="STRING" id="49186.SAMN05421647_101346"/>
<dbReference type="Proteomes" id="UP000186895">
    <property type="component" value="Unassembled WGS sequence"/>
</dbReference>
<feature type="binding site" evidence="7">
    <location>
        <begin position="22"/>
        <end position="24"/>
    </location>
    <ligand>
        <name>FMN</name>
        <dbReference type="ChEBI" id="CHEBI:58210"/>
    </ligand>
</feature>
<dbReference type="AlphaFoldDB" id="A0A1N6NII9"/>
<keyword evidence="2 7" id="KW-0285">Flavoprotein</keyword>
<comment type="function">
    <text evidence="7">Flavin prenyltransferase that catalyzes the synthesis of the prenylated FMN cofactor (prenyl-FMN) for 4-hydroxy-3-polyprenylbenzoic acid decarboxylase UbiD. The prenyltransferase is metal-independent and links a dimethylallyl moiety from dimethylallyl monophosphate (DMAP) to the flavin N5 and C6 atoms of FMN.</text>
</comment>
<dbReference type="EMBL" id="FTMN01000001">
    <property type="protein sequence ID" value="SIP91890.1"/>
    <property type="molecule type" value="Genomic_DNA"/>
</dbReference>
<feature type="binding site" evidence="7">
    <location>
        <position position="178"/>
    </location>
    <ligand>
        <name>dimethylallyl phosphate</name>
        <dbReference type="ChEBI" id="CHEBI:88052"/>
    </ligand>
</feature>
<accession>A0A1N6NII9</accession>
<dbReference type="GO" id="GO:0106141">
    <property type="term" value="F:flavin prenyltransferase activity"/>
    <property type="evidence" value="ECO:0007669"/>
    <property type="project" value="UniProtKB-EC"/>
</dbReference>
<evidence type="ECO:0000256" key="5">
    <source>
        <dbReference type="ARBA" id="ARBA00050612"/>
    </source>
</evidence>
<protein>
    <recommendedName>
        <fullName evidence="7">Flavin prenyltransferase UbiX</fullName>
        <ecNumber evidence="7">2.5.1.129</ecNumber>
    </recommendedName>
</protein>
<proteinExistence type="inferred from homology"/>
<evidence type="ECO:0000256" key="7">
    <source>
        <dbReference type="HAMAP-Rule" id="MF_01984"/>
    </source>
</evidence>
<evidence type="ECO:0000256" key="4">
    <source>
        <dbReference type="ARBA" id="ARBA00022679"/>
    </source>
</evidence>
<dbReference type="InterPro" id="IPR036551">
    <property type="entry name" value="Flavin_trans-like"/>
</dbReference>
<comment type="similarity">
    <text evidence="6 7">Belongs to the UbiX/PAD1 family.</text>
</comment>
<feature type="binding site" evidence="7">
    <location>
        <position position="148"/>
    </location>
    <ligand>
        <name>FMN</name>
        <dbReference type="ChEBI" id="CHEBI:58210"/>
    </ligand>
</feature>
<dbReference type="eggNOG" id="COG0163">
    <property type="taxonomic scope" value="Bacteria"/>
</dbReference>
<dbReference type="GO" id="GO:0016831">
    <property type="term" value="F:carboxy-lyase activity"/>
    <property type="evidence" value="ECO:0007669"/>
    <property type="project" value="TreeGrafter"/>
</dbReference>
<feature type="binding site" evidence="7">
    <location>
        <position position="48"/>
    </location>
    <ligand>
        <name>FMN</name>
        <dbReference type="ChEBI" id="CHEBI:58210"/>
    </ligand>
</feature>
<gene>
    <name evidence="7" type="primary">ubiX</name>
    <name evidence="9" type="ORF">SAMN05421647_101346</name>
</gene>
<name>A0A1N6NII9_9GAMM</name>
<dbReference type="RefSeq" id="WP_076460310.1">
    <property type="nucleotide sequence ID" value="NZ_FTMN01000001.1"/>
</dbReference>
<comment type="caution">
    <text evidence="7">Lacks conserved residue(s) required for the propagation of feature annotation.</text>
</comment>
<evidence type="ECO:0000313" key="10">
    <source>
        <dbReference type="Proteomes" id="UP000186895"/>
    </source>
</evidence>
<evidence type="ECO:0000256" key="3">
    <source>
        <dbReference type="ARBA" id="ARBA00022643"/>
    </source>
</evidence>
<keyword evidence="4 7" id="KW-0808">Transferase</keyword>
<evidence type="ECO:0000256" key="6">
    <source>
        <dbReference type="ARBA" id="ARBA00060793"/>
    </source>
</evidence>
<dbReference type="PANTHER" id="PTHR43374:SF1">
    <property type="entry name" value="FLAVIN PRENYLTRANSFERASE PAD1, MITOCHONDRIAL"/>
    <property type="match status" value="1"/>
</dbReference>
<keyword evidence="10" id="KW-1185">Reference proteome</keyword>
<feature type="binding site" evidence="7">
    <location>
        <begin position="113"/>
        <end position="116"/>
    </location>
    <ligand>
        <name>FMN</name>
        <dbReference type="ChEBI" id="CHEBI:58210"/>
    </ligand>
</feature>
<dbReference type="Gene3D" id="3.40.50.1950">
    <property type="entry name" value="Flavin prenyltransferase-like"/>
    <property type="match status" value="1"/>
</dbReference>
<evidence type="ECO:0000313" key="9">
    <source>
        <dbReference type="EMBL" id="SIP91890.1"/>
    </source>
</evidence>
<dbReference type="PANTHER" id="PTHR43374">
    <property type="entry name" value="FLAVIN PRENYLTRANSFERASE"/>
    <property type="match status" value="1"/>
</dbReference>
<evidence type="ECO:0000259" key="8">
    <source>
        <dbReference type="Pfam" id="PF02441"/>
    </source>
</evidence>
<dbReference type="Pfam" id="PF02441">
    <property type="entry name" value="Flavoprotein"/>
    <property type="match status" value="1"/>
</dbReference>
<dbReference type="InterPro" id="IPR004507">
    <property type="entry name" value="UbiX-like"/>
</dbReference>
<dbReference type="SUPFAM" id="SSF52507">
    <property type="entry name" value="Homo-oligomeric flavin-containing Cys decarboxylases, HFCD"/>
    <property type="match status" value="1"/>
</dbReference>
<dbReference type="EC" id="2.5.1.129" evidence="7"/>
<keyword evidence="3 7" id="KW-0288">FMN</keyword>
<organism evidence="9 10">
    <name type="scientific">Marinobacterium stanieri</name>
    <dbReference type="NCBI Taxonomy" id="49186"/>
    <lineage>
        <taxon>Bacteria</taxon>
        <taxon>Pseudomonadati</taxon>
        <taxon>Pseudomonadota</taxon>
        <taxon>Gammaproteobacteria</taxon>
        <taxon>Oceanospirillales</taxon>
        <taxon>Oceanospirillaceae</taxon>
        <taxon>Marinobacterium</taxon>
    </lineage>
</organism>
<dbReference type="NCBIfam" id="NF004685">
    <property type="entry name" value="PRK06029.1"/>
    <property type="match status" value="1"/>
</dbReference>
<feature type="domain" description="Flavoprotein" evidence="8">
    <location>
        <begin position="15"/>
        <end position="198"/>
    </location>
</feature>
<reference evidence="9 10" key="1">
    <citation type="submission" date="2017-01" db="EMBL/GenBank/DDBJ databases">
        <authorList>
            <person name="Mah S.A."/>
            <person name="Swanson W.J."/>
            <person name="Moy G.W."/>
            <person name="Vacquier V.D."/>
        </authorList>
    </citation>
    <scope>NUCLEOTIDE SEQUENCE [LARGE SCALE GENOMIC DNA]</scope>
    <source>
        <strain evidence="9 10">DSM 7027</strain>
    </source>
</reference>
<dbReference type="InterPro" id="IPR003382">
    <property type="entry name" value="Flavoprotein"/>
</dbReference>
<feature type="binding site" evidence="7">
    <location>
        <position position="194"/>
    </location>
    <ligand>
        <name>dimethylallyl phosphate</name>
        <dbReference type="ChEBI" id="CHEBI:88052"/>
    </ligand>
</feature>
<evidence type="ECO:0000256" key="1">
    <source>
        <dbReference type="ARBA" id="ARBA00022602"/>
    </source>
</evidence>